<evidence type="ECO:0000313" key="14">
    <source>
        <dbReference type="Proteomes" id="UP000054935"/>
    </source>
</evidence>
<evidence type="ECO:0000256" key="7">
    <source>
        <dbReference type="SAM" id="MobiDB-lite"/>
    </source>
</evidence>
<keyword evidence="6 8" id="KW-0472">Membrane</keyword>
<dbReference type="InterPro" id="IPR052702">
    <property type="entry name" value="MscS-like_channel"/>
</dbReference>
<dbReference type="AlphaFoldDB" id="A0A0P1GRW1"/>
<dbReference type="GO" id="GO:0005886">
    <property type="term" value="C:plasma membrane"/>
    <property type="evidence" value="ECO:0007669"/>
    <property type="project" value="UniProtKB-SubCell"/>
</dbReference>
<dbReference type="PANTHER" id="PTHR30347">
    <property type="entry name" value="POTASSIUM CHANNEL RELATED"/>
    <property type="match status" value="1"/>
</dbReference>
<feature type="transmembrane region" description="Helical" evidence="8">
    <location>
        <begin position="238"/>
        <end position="259"/>
    </location>
</feature>
<dbReference type="STRING" id="441103.TRN7648_01142"/>
<keyword evidence="14" id="KW-1185">Reference proteome</keyword>
<feature type="chain" id="PRO_5006063705" evidence="9">
    <location>
        <begin position="25"/>
        <end position="807"/>
    </location>
</feature>
<dbReference type="InterPro" id="IPR022249">
    <property type="entry name" value="DUF3772"/>
</dbReference>
<dbReference type="RefSeq" id="WP_058246673.1">
    <property type="nucleotide sequence ID" value="NZ_CYSE01000002.1"/>
</dbReference>
<evidence type="ECO:0000256" key="4">
    <source>
        <dbReference type="ARBA" id="ARBA00022692"/>
    </source>
</evidence>
<proteinExistence type="inferred from homology"/>
<dbReference type="InterPro" id="IPR006686">
    <property type="entry name" value="MscS_channel_CS"/>
</dbReference>
<keyword evidence="4 8" id="KW-0812">Transmembrane</keyword>
<dbReference type="SUPFAM" id="SSF82861">
    <property type="entry name" value="Mechanosensitive channel protein MscS (YggB), transmembrane region"/>
    <property type="match status" value="1"/>
</dbReference>
<evidence type="ECO:0000256" key="1">
    <source>
        <dbReference type="ARBA" id="ARBA00004651"/>
    </source>
</evidence>
<feature type="domain" description="DUF3772" evidence="11">
    <location>
        <begin position="125"/>
        <end position="172"/>
    </location>
</feature>
<accession>A0A0P1GRW1</accession>
<name>A0A0P1GRW1_9RHOB</name>
<feature type="domain" description="Mechanosensitive ion channel MscS C-terminal" evidence="12">
    <location>
        <begin position="671"/>
        <end position="753"/>
    </location>
</feature>
<dbReference type="InterPro" id="IPR010920">
    <property type="entry name" value="LSM_dom_sf"/>
</dbReference>
<evidence type="ECO:0000256" key="5">
    <source>
        <dbReference type="ARBA" id="ARBA00022989"/>
    </source>
</evidence>
<dbReference type="PROSITE" id="PS01246">
    <property type="entry name" value="UPF0003"/>
    <property type="match status" value="1"/>
</dbReference>
<gene>
    <name evidence="13" type="ORF">TRN7648_01142</name>
</gene>
<feature type="transmembrane region" description="Helical" evidence="8">
    <location>
        <begin position="400"/>
        <end position="417"/>
    </location>
</feature>
<evidence type="ECO:0000259" key="11">
    <source>
        <dbReference type="Pfam" id="PF12607"/>
    </source>
</evidence>
<evidence type="ECO:0000256" key="9">
    <source>
        <dbReference type="SAM" id="SignalP"/>
    </source>
</evidence>
<dbReference type="InterPro" id="IPR011014">
    <property type="entry name" value="MscS_channel_TM-2"/>
</dbReference>
<dbReference type="GO" id="GO:0008381">
    <property type="term" value="F:mechanosensitive monoatomic ion channel activity"/>
    <property type="evidence" value="ECO:0007669"/>
    <property type="project" value="UniProtKB-ARBA"/>
</dbReference>
<dbReference type="InterPro" id="IPR011066">
    <property type="entry name" value="MscS_channel_C_sf"/>
</dbReference>
<organism evidence="13 14">
    <name type="scientific">Tropicibacter naphthalenivorans</name>
    <dbReference type="NCBI Taxonomy" id="441103"/>
    <lineage>
        <taxon>Bacteria</taxon>
        <taxon>Pseudomonadati</taxon>
        <taxon>Pseudomonadota</taxon>
        <taxon>Alphaproteobacteria</taxon>
        <taxon>Rhodobacterales</taxon>
        <taxon>Roseobacteraceae</taxon>
        <taxon>Tropicibacter</taxon>
    </lineage>
</organism>
<keyword evidence="3" id="KW-1003">Cell membrane</keyword>
<dbReference type="EMBL" id="CYSE01000002">
    <property type="protein sequence ID" value="CUH76819.1"/>
    <property type="molecule type" value="Genomic_DNA"/>
</dbReference>
<feature type="transmembrane region" description="Helical" evidence="8">
    <location>
        <begin position="513"/>
        <end position="530"/>
    </location>
</feature>
<dbReference type="InterPro" id="IPR006685">
    <property type="entry name" value="MscS_channel_2nd"/>
</dbReference>
<dbReference type="Gene3D" id="3.30.70.100">
    <property type="match status" value="1"/>
</dbReference>
<feature type="transmembrane region" description="Helical" evidence="8">
    <location>
        <begin position="200"/>
        <end position="217"/>
    </location>
</feature>
<evidence type="ECO:0000313" key="13">
    <source>
        <dbReference type="EMBL" id="CUH76819.1"/>
    </source>
</evidence>
<evidence type="ECO:0000259" key="12">
    <source>
        <dbReference type="Pfam" id="PF21082"/>
    </source>
</evidence>
<dbReference type="InterPro" id="IPR023408">
    <property type="entry name" value="MscS_beta-dom_sf"/>
</dbReference>
<dbReference type="Proteomes" id="UP000054935">
    <property type="component" value="Unassembled WGS sequence"/>
</dbReference>
<dbReference type="Gene3D" id="1.10.287.1260">
    <property type="match status" value="1"/>
</dbReference>
<dbReference type="SUPFAM" id="SSF50182">
    <property type="entry name" value="Sm-like ribonucleoproteins"/>
    <property type="match status" value="1"/>
</dbReference>
<dbReference type="InterPro" id="IPR049278">
    <property type="entry name" value="MS_channel_C"/>
</dbReference>
<feature type="transmembrane region" description="Helical" evidence="8">
    <location>
        <begin position="461"/>
        <end position="485"/>
    </location>
</feature>
<evidence type="ECO:0000256" key="8">
    <source>
        <dbReference type="SAM" id="Phobius"/>
    </source>
</evidence>
<keyword evidence="9" id="KW-0732">Signal</keyword>
<feature type="transmembrane region" description="Helical" evidence="8">
    <location>
        <begin position="551"/>
        <end position="574"/>
    </location>
</feature>
<reference evidence="13 14" key="1">
    <citation type="submission" date="2015-09" db="EMBL/GenBank/DDBJ databases">
        <authorList>
            <consortium name="Swine Surveillance"/>
        </authorList>
    </citation>
    <scope>NUCLEOTIDE SEQUENCE [LARGE SCALE GENOMIC DNA]</scope>
    <source>
        <strain evidence="13 14">CECT 7648</strain>
    </source>
</reference>
<dbReference type="OrthoDB" id="9799209at2"/>
<evidence type="ECO:0000256" key="2">
    <source>
        <dbReference type="ARBA" id="ARBA00008017"/>
    </source>
</evidence>
<dbReference type="Pfam" id="PF00924">
    <property type="entry name" value="MS_channel_2nd"/>
    <property type="match status" value="1"/>
</dbReference>
<dbReference type="Pfam" id="PF21082">
    <property type="entry name" value="MS_channel_3rd"/>
    <property type="match status" value="1"/>
</dbReference>
<dbReference type="SUPFAM" id="SSF82689">
    <property type="entry name" value="Mechanosensitive channel protein MscS (YggB), C-terminal domain"/>
    <property type="match status" value="1"/>
</dbReference>
<dbReference type="Gene3D" id="2.30.30.60">
    <property type="match status" value="1"/>
</dbReference>
<sequence>MTFIYRWLSAMIFSLAMLAGAAFAQDAGLPDYSKWTSTATSAEQTLSEGRASDDALELLRETIADWREQFLAAQDVNAARIETLQNQIAALGEPPADGETEDPEIAERREELNATLTELRAPSLRAEEAYTRSNGLIAEIDRIIRERQTDELLELGPTPLNPAYWPTALEDVLMSFHRAGVEIKANASSPEYQAEARQNLPLILLLVVIGLMLVIKGESWSRAAVAYLRGKAPRGTGVFRFLVSLGQVILPLLGIYALVQAFEATGFMGARWLVLLDQVPLWATLLLGIHWLADESFHENDEIATLPLEASDRASARRIADLLAWTYVLKSVLDAVSQFDNYPTATSAVMDFPLLVISGVLLFRLGRVRNHAAMAGSQSAAVTDDAGVFRLRFARLMGRAAMIIGVIGPVMAAIGYARFGEALVYPFIASLAVVGVLLILQRFVNDLYELITGKRADEEDSLLPVLAGFGLTLVMLPFLALIWGARVADLTEIWAQFQEGFTFGETRISPTDFMVVVIVFVIGYTVTRLLQGAFRTSILPKTKIDQGGQNAIVSGMGYVGIFVAAIIAITAGGLDLSSLAIVAGALSVGIGFGLQNIVSNFVSGIILLIERPISEGDWIEVNGTHGIVKDISVRSTRMETFDKYDVIIPNADFVSGTVSNYTRGNSLGRIIVSVGVAYGNDTRKVEKILLDIARQHDMVLMNPEPFVFFKGFGADSLDFEIRCILRDVGKGLVVRTEMHHQIVERFTEEGIEIPFAQRDIWLRNPEALQPGAAHPPEAPKEETSPAAKSEADVSNSAAGIEPDAGDR</sequence>
<feature type="signal peptide" evidence="9">
    <location>
        <begin position="1"/>
        <end position="24"/>
    </location>
</feature>
<evidence type="ECO:0000256" key="3">
    <source>
        <dbReference type="ARBA" id="ARBA00022475"/>
    </source>
</evidence>
<evidence type="ECO:0000256" key="6">
    <source>
        <dbReference type="ARBA" id="ARBA00023136"/>
    </source>
</evidence>
<feature type="domain" description="Mechanosensitive ion channel MscS" evidence="10">
    <location>
        <begin position="596"/>
        <end position="663"/>
    </location>
</feature>
<protein>
    <submittedName>
        <fullName evidence="13">Putative MscS family protein.1</fullName>
    </submittedName>
</protein>
<evidence type="ECO:0000259" key="10">
    <source>
        <dbReference type="Pfam" id="PF00924"/>
    </source>
</evidence>
<comment type="subcellular location">
    <subcellularLocation>
        <location evidence="1">Cell membrane</location>
        <topology evidence="1">Multi-pass membrane protein</topology>
    </subcellularLocation>
</comment>
<dbReference type="PANTHER" id="PTHR30347:SF1">
    <property type="entry name" value="MECHANOSENSITIVE CHANNEL MSCK"/>
    <property type="match status" value="1"/>
</dbReference>
<feature type="transmembrane region" description="Helical" evidence="8">
    <location>
        <begin position="580"/>
        <end position="609"/>
    </location>
</feature>
<dbReference type="Pfam" id="PF12607">
    <property type="entry name" value="DUF3772"/>
    <property type="match status" value="1"/>
</dbReference>
<feature type="transmembrane region" description="Helical" evidence="8">
    <location>
        <begin position="423"/>
        <end position="440"/>
    </location>
</feature>
<keyword evidence="5 8" id="KW-1133">Transmembrane helix</keyword>
<feature type="region of interest" description="Disordered" evidence="7">
    <location>
        <begin position="766"/>
        <end position="807"/>
    </location>
</feature>
<comment type="similarity">
    <text evidence="2">Belongs to the MscS (TC 1.A.23) family.</text>
</comment>